<dbReference type="PANTHER" id="PTHR31001">
    <property type="entry name" value="UNCHARACTERIZED TRANSCRIPTIONAL REGULATORY PROTEIN"/>
    <property type="match status" value="1"/>
</dbReference>
<accession>A0AAE0XGY5</accession>
<name>A0AAE0XGY5_9PEZI</name>
<evidence type="ECO:0000256" key="2">
    <source>
        <dbReference type="ARBA" id="ARBA00022723"/>
    </source>
</evidence>
<organism evidence="6 7">
    <name type="scientific">Podospora appendiculata</name>
    <dbReference type="NCBI Taxonomy" id="314037"/>
    <lineage>
        <taxon>Eukaryota</taxon>
        <taxon>Fungi</taxon>
        <taxon>Dikarya</taxon>
        <taxon>Ascomycota</taxon>
        <taxon>Pezizomycotina</taxon>
        <taxon>Sordariomycetes</taxon>
        <taxon>Sordariomycetidae</taxon>
        <taxon>Sordariales</taxon>
        <taxon>Podosporaceae</taxon>
        <taxon>Podospora</taxon>
    </lineage>
</organism>
<dbReference type="EMBL" id="JAULSO010000001">
    <property type="protein sequence ID" value="KAK3693254.1"/>
    <property type="molecule type" value="Genomic_DNA"/>
</dbReference>
<dbReference type="InterPro" id="IPR036864">
    <property type="entry name" value="Zn2-C6_fun-type_DNA-bd_sf"/>
</dbReference>
<comment type="caution">
    <text evidence="6">The sequence shown here is derived from an EMBL/GenBank/DDBJ whole genome shotgun (WGS) entry which is preliminary data.</text>
</comment>
<evidence type="ECO:0000313" key="7">
    <source>
        <dbReference type="Proteomes" id="UP001270362"/>
    </source>
</evidence>
<dbReference type="SMART" id="SM00066">
    <property type="entry name" value="GAL4"/>
    <property type="match status" value="1"/>
</dbReference>
<dbReference type="GO" id="GO:0006351">
    <property type="term" value="P:DNA-templated transcription"/>
    <property type="evidence" value="ECO:0007669"/>
    <property type="project" value="InterPro"/>
</dbReference>
<protein>
    <submittedName>
        <fullName evidence="6">Zn(II)2Cys6 transcription factor</fullName>
    </submittedName>
</protein>
<dbReference type="SUPFAM" id="SSF57701">
    <property type="entry name" value="Zn2/Cys6 DNA-binding domain"/>
    <property type="match status" value="1"/>
</dbReference>
<dbReference type="Proteomes" id="UP001270362">
    <property type="component" value="Unassembled WGS sequence"/>
</dbReference>
<dbReference type="InterPro" id="IPR050613">
    <property type="entry name" value="Sec_Metabolite_Reg"/>
</dbReference>
<proteinExistence type="predicted"/>
<gene>
    <name evidence="6" type="ORF">B0T22DRAFT_36024</name>
</gene>
<feature type="compositionally biased region" description="Low complexity" evidence="4">
    <location>
        <begin position="118"/>
        <end position="130"/>
    </location>
</feature>
<dbReference type="GO" id="GO:0003677">
    <property type="term" value="F:DNA binding"/>
    <property type="evidence" value="ECO:0007669"/>
    <property type="project" value="InterPro"/>
</dbReference>
<keyword evidence="7" id="KW-1185">Reference proteome</keyword>
<sequence>MNTSPPEPIFPAIPIGPRTYQTKEAASTPPHPRSCHHCRRRKVKCDRQQPCSNCTSVADCVYPPGPGRAAKRPRHALDAQLLDRLGRLESIMKHLEMEKQDTLRDQSVAGKPGPNAEPPDSQSSPAASSSVDKQIGRLMIDESRSFYVGNSLWTSLGNEIEELRDLLSEPVAEDTRHDTTEPGMSDPQHTGPLGSNAAIFGLRSTTHSLHSLHPPLSMSVALLQVFRENVVPLVHIFHMPTTTRLYWDAIASLDAVDKNTEALLFAIYYSAAISMEPGQCMATLGVSREAALERYRFAVEQAMARADLLNTQSIILLQAAVLFLTALGNEDDSRTAWSLTSLVFHIAQAMGLHRDGTAFGLRPLETELRRRIWYYVCLLDVRSSESHGYEPIVHESAFDTKMPLHINDSDLTPEMTEPPLERDSATEMTFFMIRCESLRTGCWKVATALHTTQLPGHACGGDGEDEDGSLPLKAGEAREALVENLRKTLQDRYLRHCDEILGPFKLVVSTVARLILARTWLKVHYPQALKDDLVAHLDSNKRDQLFQISIEILELSNLLLSHPSIAKWAWHSQTHIQWHAVALVLFEICTRPPSKDCDRAWEQVTAIHERWRKKHNEKKGIMWRPIKRLLVKAGYVREMQKRSPPAVFPAENSQQTPNTPVSLTIDPSTSVPPAGGESSSAMGALQGVLGANPLYPLMDMDMYFGNVQTASDLGSGQLDSIGTLMGMFPDDSMEEMIGTVTDDDGYFDVAAMYNWGPAV</sequence>
<reference evidence="6" key="2">
    <citation type="submission" date="2023-06" db="EMBL/GenBank/DDBJ databases">
        <authorList>
            <consortium name="Lawrence Berkeley National Laboratory"/>
            <person name="Haridas S."/>
            <person name="Hensen N."/>
            <person name="Bonometti L."/>
            <person name="Westerberg I."/>
            <person name="Brannstrom I.O."/>
            <person name="Guillou S."/>
            <person name="Cros-Aarteil S."/>
            <person name="Calhoun S."/>
            <person name="Kuo A."/>
            <person name="Mondo S."/>
            <person name="Pangilinan J."/>
            <person name="Riley R."/>
            <person name="Labutti K."/>
            <person name="Andreopoulos B."/>
            <person name="Lipzen A."/>
            <person name="Chen C."/>
            <person name="Yanf M."/>
            <person name="Daum C."/>
            <person name="Ng V."/>
            <person name="Clum A."/>
            <person name="Steindorff A."/>
            <person name="Ohm R."/>
            <person name="Martin F."/>
            <person name="Silar P."/>
            <person name="Natvig D."/>
            <person name="Lalanne C."/>
            <person name="Gautier V."/>
            <person name="Ament-Velasquez S.L."/>
            <person name="Kruys A."/>
            <person name="Hutchinson M.I."/>
            <person name="Powell A.J."/>
            <person name="Barry K."/>
            <person name="Miller A.N."/>
            <person name="Grigoriev I.V."/>
            <person name="Debuchy R."/>
            <person name="Gladieux P."/>
            <person name="Thoren M.H."/>
            <person name="Johannesson H."/>
        </authorList>
    </citation>
    <scope>NUCLEOTIDE SEQUENCE</scope>
    <source>
        <strain evidence="6">CBS 314.62</strain>
    </source>
</reference>
<dbReference type="AlphaFoldDB" id="A0AAE0XGY5"/>
<keyword evidence="3" id="KW-0539">Nucleus</keyword>
<dbReference type="Pfam" id="PF04082">
    <property type="entry name" value="Fungal_trans"/>
    <property type="match status" value="1"/>
</dbReference>
<dbReference type="CDD" id="cd00067">
    <property type="entry name" value="GAL4"/>
    <property type="match status" value="1"/>
</dbReference>
<evidence type="ECO:0000256" key="4">
    <source>
        <dbReference type="SAM" id="MobiDB-lite"/>
    </source>
</evidence>
<comment type="subcellular location">
    <subcellularLocation>
        <location evidence="1">Nucleus</location>
    </subcellularLocation>
</comment>
<feature type="region of interest" description="Disordered" evidence="4">
    <location>
        <begin position="173"/>
        <end position="194"/>
    </location>
</feature>
<dbReference type="InterPro" id="IPR001138">
    <property type="entry name" value="Zn2Cys6_DnaBD"/>
</dbReference>
<dbReference type="Gene3D" id="4.10.240.10">
    <property type="entry name" value="Zn(2)-C6 fungal-type DNA-binding domain"/>
    <property type="match status" value="1"/>
</dbReference>
<dbReference type="PANTHER" id="PTHR31001:SF57">
    <property type="entry name" value="ZN(II)2CYS6 TRANSCRIPTION FACTOR (EUROFUNG)"/>
    <property type="match status" value="1"/>
</dbReference>
<dbReference type="SMART" id="SM00906">
    <property type="entry name" value="Fungal_trans"/>
    <property type="match status" value="1"/>
</dbReference>
<reference evidence="6" key="1">
    <citation type="journal article" date="2023" name="Mol. Phylogenet. Evol.">
        <title>Genome-scale phylogeny and comparative genomics of the fungal order Sordariales.</title>
        <authorList>
            <person name="Hensen N."/>
            <person name="Bonometti L."/>
            <person name="Westerberg I."/>
            <person name="Brannstrom I.O."/>
            <person name="Guillou S."/>
            <person name="Cros-Aarteil S."/>
            <person name="Calhoun S."/>
            <person name="Haridas S."/>
            <person name="Kuo A."/>
            <person name="Mondo S."/>
            <person name="Pangilinan J."/>
            <person name="Riley R."/>
            <person name="LaButti K."/>
            <person name="Andreopoulos B."/>
            <person name="Lipzen A."/>
            <person name="Chen C."/>
            <person name="Yan M."/>
            <person name="Daum C."/>
            <person name="Ng V."/>
            <person name="Clum A."/>
            <person name="Steindorff A."/>
            <person name="Ohm R.A."/>
            <person name="Martin F."/>
            <person name="Silar P."/>
            <person name="Natvig D.O."/>
            <person name="Lalanne C."/>
            <person name="Gautier V."/>
            <person name="Ament-Velasquez S.L."/>
            <person name="Kruys A."/>
            <person name="Hutchinson M.I."/>
            <person name="Powell A.J."/>
            <person name="Barry K."/>
            <person name="Miller A.N."/>
            <person name="Grigoriev I.V."/>
            <person name="Debuchy R."/>
            <person name="Gladieux P."/>
            <person name="Hiltunen Thoren M."/>
            <person name="Johannesson H."/>
        </authorList>
    </citation>
    <scope>NUCLEOTIDE SEQUENCE</scope>
    <source>
        <strain evidence="6">CBS 314.62</strain>
    </source>
</reference>
<evidence type="ECO:0000259" key="5">
    <source>
        <dbReference type="PROSITE" id="PS50048"/>
    </source>
</evidence>
<dbReference type="Pfam" id="PF00172">
    <property type="entry name" value="Zn_clus"/>
    <property type="match status" value="1"/>
</dbReference>
<evidence type="ECO:0000256" key="1">
    <source>
        <dbReference type="ARBA" id="ARBA00004123"/>
    </source>
</evidence>
<dbReference type="InterPro" id="IPR007219">
    <property type="entry name" value="XnlR_reg_dom"/>
</dbReference>
<feature type="region of interest" description="Disordered" evidence="4">
    <location>
        <begin position="98"/>
        <end position="132"/>
    </location>
</feature>
<dbReference type="GO" id="GO:0008270">
    <property type="term" value="F:zinc ion binding"/>
    <property type="evidence" value="ECO:0007669"/>
    <property type="project" value="InterPro"/>
</dbReference>
<feature type="domain" description="Zn(2)-C6 fungal-type" evidence="5">
    <location>
        <begin position="34"/>
        <end position="62"/>
    </location>
</feature>
<dbReference type="PROSITE" id="PS50048">
    <property type="entry name" value="ZN2_CY6_FUNGAL_2"/>
    <property type="match status" value="1"/>
</dbReference>
<dbReference type="GO" id="GO:0005634">
    <property type="term" value="C:nucleus"/>
    <property type="evidence" value="ECO:0007669"/>
    <property type="project" value="UniProtKB-SubCell"/>
</dbReference>
<dbReference type="CDD" id="cd12148">
    <property type="entry name" value="fungal_TF_MHR"/>
    <property type="match status" value="1"/>
</dbReference>
<dbReference type="GO" id="GO:0000981">
    <property type="term" value="F:DNA-binding transcription factor activity, RNA polymerase II-specific"/>
    <property type="evidence" value="ECO:0007669"/>
    <property type="project" value="InterPro"/>
</dbReference>
<evidence type="ECO:0000313" key="6">
    <source>
        <dbReference type="EMBL" id="KAK3693254.1"/>
    </source>
</evidence>
<keyword evidence="2" id="KW-0479">Metal-binding</keyword>
<evidence type="ECO:0000256" key="3">
    <source>
        <dbReference type="ARBA" id="ARBA00023242"/>
    </source>
</evidence>